<evidence type="ECO:0000313" key="6">
    <source>
        <dbReference type="EMBL" id="BBE51600.1"/>
    </source>
</evidence>
<evidence type="ECO:0000313" key="7">
    <source>
        <dbReference type="Proteomes" id="UP000033070"/>
    </source>
</evidence>
<dbReference type="GO" id="GO:0035438">
    <property type="term" value="F:cyclic-di-GMP binding"/>
    <property type="evidence" value="ECO:0007669"/>
    <property type="project" value="InterPro"/>
</dbReference>
<dbReference type="InterPro" id="IPR009926">
    <property type="entry name" value="T3SS_YcgR_PilZN"/>
</dbReference>
<dbReference type="KEGG" id="fam:OYT1_ch2075"/>
<organism evidence="6 7">
    <name type="scientific">Ferriphaselus amnicola</name>
    <dbReference type="NCBI Taxonomy" id="1188319"/>
    <lineage>
        <taxon>Bacteria</taxon>
        <taxon>Pseudomonadati</taxon>
        <taxon>Pseudomonadota</taxon>
        <taxon>Betaproteobacteria</taxon>
        <taxon>Nitrosomonadales</taxon>
        <taxon>Gallionellaceae</taxon>
        <taxon>Ferriphaselus</taxon>
    </lineage>
</organism>
<protein>
    <submittedName>
        <fullName evidence="6">Type IV pilus assembly pilz</fullName>
    </submittedName>
</protein>
<dbReference type="Gene3D" id="2.40.10.220">
    <property type="entry name" value="predicted glycosyltransferase like domains"/>
    <property type="match status" value="1"/>
</dbReference>
<evidence type="ECO:0000256" key="1">
    <source>
        <dbReference type="ARBA" id="ARBA00022636"/>
    </source>
</evidence>
<reference evidence="6 7" key="1">
    <citation type="submission" date="2018-06" db="EMBL/GenBank/DDBJ databases">
        <title>OYT1 Genome Sequencing.</title>
        <authorList>
            <person name="Kato S."/>
            <person name="Itoh T."/>
            <person name="Ohkuma M."/>
        </authorList>
    </citation>
    <scope>NUCLEOTIDE SEQUENCE [LARGE SCALE GENOMIC DNA]</scope>
    <source>
        <strain evidence="6 7">OYT1</strain>
    </source>
</reference>
<keyword evidence="7" id="KW-1185">Reference proteome</keyword>
<accession>A0A2Z6GDS4</accession>
<evidence type="ECO:0000256" key="2">
    <source>
        <dbReference type="ARBA" id="ARBA00022741"/>
    </source>
</evidence>
<gene>
    <name evidence="6" type="ORF">OYT1_ch2075</name>
</gene>
<proteinExistence type="predicted"/>
<keyword evidence="2" id="KW-0547">Nucleotide-binding</keyword>
<dbReference type="AlphaFoldDB" id="A0A2Z6GDS4"/>
<evidence type="ECO:0000256" key="3">
    <source>
        <dbReference type="ARBA" id="ARBA00023143"/>
    </source>
</evidence>
<name>A0A2Z6GDS4_9PROT</name>
<evidence type="ECO:0000259" key="5">
    <source>
        <dbReference type="Pfam" id="PF12945"/>
    </source>
</evidence>
<evidence type="ECO:0000259" key="4">
    <source>
        <dbReference type="Pfam" id="PF07238"/>
    </source>
</evidence>
<sequence>MKNAGESANILMLDQVKLHVGDMMQLHIQSEQGDARYYVSLIGYLKGQSVIVTTPVADGKVMLIREGQPFVVRFFGGKNAYAFSAIAKRVTNVPFPHLHLSYPKEVRGMAVRHSSRARVNLIGSAVTKLGKRIACQVRDISMGGALLVAKEAMGEVDEHLGLNLRVKVSGFEHILDLEAKIRSCHDEAPQADSAALLLHGVCFDNMSPQDGLVLTALLYNSQLGQADEL</sequence>
<feature type="domain" description="Type III secretion system flagellar brake protein YcgR PilZN" evidence="5">
    <location>
        <begin position="20"/>
        <end position="103"/>
    </location>
</feature>
<feature type="domain" description="PilZ" evidence="4">
    <location>
        <begin position="112"/>
        <end position="219"/>
    </location>
</feature>
<keyword evidence="1" id="KW-0973">c-di-GMP</keyword>
<dbReference type="RefSeq" id="WP_062626254.1">
    <property type="nucleotide sequence ID" value="NZ_AP018738.1"/>
</dbReference>
<dbReference type="InterPro" id="IPR012349">
    <property type="entry name" value="Split_barrel_FMN-bd"/>
</dbReference>
<dbReference type="InterPro" id="IPR009875">
    <property type="entry name" value="PilZ_domain"/>
</dbReference>
<dbReference type="EMBL" id="AP018738">
    <property type="protein sequence ID" value="BBE51600.1"/>
    <property type="molecule type" value="Genomic_DNA"/>
</dbReference>
<dbReference type="SUPFAM" id="SSF141371">
    <property type="entry name" value="PilZ domain-like"/>
    <property type="match status" value="2"/>
</dbReference>
<keyword evidence="3" id="KW-0975">Bacterial flagellum</keyword>
<dbReference type="STRING" id="1188319.OYT1_01066"/>
<dbReference type="OrthoDB" id="5293692at2"/>
<dbReference type="Gene3D" id="2.30.110.10">
    <property type="entry name" value="Electron Transport, Fmn-binding Protein, Chain A"/>
    <property type="match status" value="1"/>
</dbReference>
<dbReference type="Pfam" id="PF12945">
    <property type="entry name" value="PilZNR"/>
    <property type="match status" value="1"/>
</dbReference>
<dbReference type="Pfam" id="PF07238">
    <property type="entry name" value="PilZ"/>
    <property type="match status" value="1"/>
</dbReference>
<dbReference type="Proteomes" id="UP000033070">
    <property type="component" value="Chromosome"/>
</dbReference>